<name>A0A261VHX1_9BORD</name>
<dbReference type="SMART" id="SM00342">
    <property type="entry name" value="HTH_ARAC"/>
    <property type="match status" value="1"/>
</dbReference>
<dbReference type="InterPro" id="IPR009057">
    <property type="entry name" value="Homeodomain-like_sf"/>
</dbReference>
<keyword evidence="2" id="KW-0238">DNA-binding</keyword>
<evidence type="ECO:0000259" key="5">
    <source>
        <dbReference type="PROSITE" id="PS01124"/>
    </source>
</evidence>
<sequence>MPRILEPGDYFGATLPRYHDDGIAIAETRFAADLVIPQHEHLNPFFCFVLNGRGTRSWPARAGADRPMALTLFPAGVPHANRWYGGGGEALHVEFSPLWLERLGGHAGVLRTPSDFAAGAPVSLMRRLVAECREPDTATPLAVEGLVLELVAACARSAAPRAAAGGRRAWLDRVEAMLRERFHESLALDEIAAASHVSADHLAREFRKRFGCSVGEYVRQLRLEFACRQLAAGGEPLARIAQAAGFADQSHFTRVFRRAMGATPAAYRAQLAPHRCRSRN</sequence>
<evidence type="ECO:0000256" key="3">
    <source>
        <dbReference type="ARBA" id="ARBA00023159"/>
    </source>
</evidence>
<feature type="domain" description="HTH araC/xylS-type" evidence="5">
    <location>
        <begin position="172"/>
        <end position="270"/>
    </location>
</feature>
<dbReference type="InterPro" id="IPR037923">
    <property type="entry name" value="HTH-like"/>
</dbReference>
<dbReference type="RefSeq" id="WP_028352445.1">
    <property type="nucleotide sequence ID" value="NZ_NEVT01000007.1"/>
</dbReference>
<dbReference type="Gene3D" id="1.10.10.60">
    <property type="entry name" value="Homeodomain-like"/>
    <property type="match status" value="1"/>
</dbReference>
<keyword evidence="1" id="KW-0805">Transcription regulation</keyword>
<keyword evidence="3" id="KW-0010">Activator</keyword>
<evidence type="ECO:0000256" key="2">
    <source>
        <dbReference type="ARBA" id="ARBA00023125"/>
    </source>
</evidence>
<evidence type="ECO:0000313" key="6">
    <source>
        <dbReference type="EMBL" id="OZI73756.1"/>
    </source>
</evidence>
<dbReference type="Pfam" id="PF12833">
    <property type="entry name" value="HTH_18"/>
    <property type="match status" value="1"/>
</dbReference>
<dbReference type="PRINTS" id="PR00032">
    <property type="entry name" value="HTHARAC"/>
</dbReference>
<evidence type="ECO:0000256" key="1">
    <source>
        <dbReference type="ARBA" id="ARBA00023015"/>
    </source>
</evidence>
<dbReference type="Proteomes" id="UP000215633">
    <property type="component" value="Unassembled WGS sequence"/>
</dbReference>
<dbReference type="PROSITE" id="PS01124">
    <property type="entry name" value="HTH_ARAC_FAMILY_2"/>
    <property type="match status" value="1"/>
</dbReference>
<proteinExistence type="predicted"/>
<gene>
    <name evidence="6" type="ORF">CAL24_18095</name>
</gene>
<evidence type="ECO:0000256" key="4">
    <source>
        <dbReference type="ARBA" id="ARBA00023163"/>
    </source>
</evidence>
<dbReference type="InterPro" id="IPR018060">
    <property type="entry name" value="HTH_AraC"/>
</dbReference>
<accession>A0A261VHX1</accession>
<dbReference type="InterPro" id="IPR020449">
    <property type="entry name" value="Tscrpt_reg_AraC-type_HTH"/>
</dbReference>
<organism evidence="6 7">
    <name type="scientific">Bordetella genomosp. 2</name>
    <dbReference type="NCBI Taxonomy" id="1983456"/>
    <lineage>
        <taxon>Bacteria</taxon>
        <taxon>Pseudomonadati</taxon>
        <taxon>Pseudomonadota</taxon>
        <taxon>Betaproteobacteria</taxon>
        <taxon>Burkholderiales</taxon>
        <taxon>Alcaligenaceae</taxon>
        <taxon>Bordetella</taxon>
    </lineage>
</organism>
<keyword evidence="7" id="KW-1185">Reference proteome</keyword>
<dbReference type="AlphaFoldDB" id="A0A261VHX1"/>
<dbReference type="InterPro" id="IPR050204">
    <property type="entry name" value="AraC_XylS_family_regulators"/>
</dbReference>
<keyword evidence="4" id="KW-0804">Transcription</keyword>
<dbReference type="EMBL" id="NEVT01000007">
    <property type="protein sequence ID" value="OZI73756.1"/>
    <property type="molecule type" value="Genomic_DNA"/>
</dbReference>
<dbReference type="SUPFAM" id="SSF46689">
    <property type="entry name" value="Homeodomain-like"/>
    <property type="match status" value="2"/>
</dbReference>
<protein>
    <submittedName>
        <fullName evidence="6">AraC family transcriptional regulator</fullName>
    </submittedName>
</protein>
<dbReference type="GO" id="GO:0043565">
    <property type="term" value="F:sequence-specific DNA binding"/>
    <property type="evidence" value="ECO:0007669"/>
    <property type="project" value="InterPro"/>
</dbReference>
<comment type="caution">
    <text evidence="6">The sequence shown here is derived from an EMBL/GenBank/DDBJ whole genome shotgun (WGS) entry which is preliminary data.</text>
</comment>
<dbReference type="PANTHER" id="PTHR46796">
    <property type="entry name" value="HTH-TYPE TRANSCRIPTIONAL ACTIVATOR RHAS-RELATED"/>
    <property type="match status" value="1"/>
</dbReference>
<reference evidence="7" key="1">
    <citation type="submission" date="2017-05" db="EMBL/GenBank/DDBJ databases">
        <title>Complete and WGS of Bordetella genogroups.</title>
        <authorList>
            <person name="Spilker T."/>
            <person name="Lipuma J."/>
        </authorList>
    </citation>
    <scope>NUCLEOTIDE SEQUENCE [LARGE SCALE GENOMIC DNA]</scope>
    <source>
        <strain evidence="7">AU8256</strain>
    </source>
</reference>
<evidence type="ECO:0000313" key="7">
    <source>
        <dbReference type="Proteomes" id="UP000215633"/>
    </source>
</evidence>
<dbReference type="SUPFAM" id="SSF51215">
    <property type="entry name" value="Regulatory protein AraC"/>
    <property type="match status" value="1"/>
</dbReference>
<dbReference type="GO" id="GO:0003700">
    <property type="term" value="F:DNA-binding transcription factor activity"/>
    <property type="evidence" value="ECO:0007669"/>
    <property type="project" value="InterPro"/>
</dbReference>
<dbReference type="InterPro" id="IPR018062">
    <property type="entry name" value="HTH_AraC-typ_CS"/>
</dbReference>
<dbReference type="PROSITE" id="PS00041">
    <property type="entry name" value="HTH_ARAC_FAMILY_1"/>
    <property type="match status" value="1"/>
</dbReference>